<dbReference type="InterPro" id="IPR050515">
    <property type="entry name" value="Beta-lactam/transpept"/>
</dbReference>
<comment type="pathway">
    <text evidence="2">Cell wall biogenesis; peptidoglycan biosynthesis.</text>
</comment>
<dbReference type="RefSeq" id="WP_254760168.1">
    <property type="nucleotide sequence ID" value="NZ_JANCLT010000010.1"/>
</dbReference>
<dbReference type="PANTHER" id="PTHR30627">
    <property type="entry name" value="PEPTIDOGLYCAN D,D-TRANSPEPTIDASE"/>
    <property type="match status" value="1"/>
</dbReference>
<dbReference type="Gene3D" id="3.90.1310.10">
    <property type="entry name" value="Penicillin-binding protein 2a (Domain 2)"/>
    <property type="match status" value="1"/>
</dbReference>
<dbReference type="PANTHER" id="PTHR30627:SF26">
    <property type="entry name" value="PENICILLIN-BINDING PROTEIN 2B"/>
    <property type="match status" value="1"/>
</dbReference>
<dbReference type="Pfam" id="PF03717">
    <property type="entry name" value="PBP_dimer"/>
    <property type="match status" value="1"/>
</dbReference>
<evidence type="ECO:0000313" key="9">
    <source>
        <dbReference type="EMBL" id="MCP8970250.1"/>
    </source>
</evidence>
<dbReference type="Pfam" id="PF03793">
    <property type="entry name" value="PASTA"/>
    <property type="match status" value="2"/>
</dbReference>
<keyword evidence="10" id="KW-1185">Reference proteome</keyword>
<feature type="domain" description="PASTA" evidence="8">
    <location>
        <begin position="645"/>
        <end position="700"/>
    </location>
</feature>
<name>A0AA41XB55_9BACI</name>
<keyword evidence="7" id="KW-1133">Transmembrane helix</keyword>
<dbReference type="PROSITE" id="PS51178">
    <property type="entry name" value="PASTA"/>
    <property type="match status" value="2"/>
</dbReference>
<evidence type="ECO:0000256" key="4">
    <source>
        <dbReference type="ARBA" id="ARBA00012448"/>
    </source>
</evidence>
<dbReference type="GO" id="GO:0008658">
    <property type="term" value="F:penicillin binding"/>
    <property type="evidence" value="ECO:0007669"/>
    <property type="project" value="InterPro"/>
</dbReference>
<sequence>MNKLNSNKGAGCLALTFSLLFFLLVGRFLWIETVGILHGHSVKQMAKEQQSHTGVLEARRGTIFDQNGQVLAQDVTSFKLVATLKGDEVVADKEETAKKLAAVLETSEQDILERLNHPNARQVEFGSAGRTLSKEQKQKIEAMKLKGISFVEGNMRNYPNGDFASYILGYAKPDDKGVLEGQFGLEKSLDKYLHAENGSIEYQGDARGYSLINGTQNVKAPRNGAQVYLTLDQRIQSFLEDAMTKAAEQYKPSMLAGIVADPKTGKILAMSSRPSYDPNKRNIEYFLNDPIAYAYEPGSTMKIFTLAAAVNEGVYNGEERYQSGKYSVGGTYIGDHNNGFGWGSITFNEGVQRSSNVAFAILAEKKLGFDRYRQYLHKFGLDQPTGIDLPGEGKNTILFDKPIQQVTTAFGQGSTVTPIQQIQAATAVANGGKMMKPYVVEKIMDPETQKVLLEQKPEVVGEPITEETAKTVRGLLETVITSPKGTGTMYRMEGYSVAGKTGTAQIPGEHGYLQGRENYIFSFMGMAPAADPDLLVYVAIKQPKLQDGQYGATPLADIFKSVTKNSLEYLQVKPSSGDHMKQLLKEQSVKVPNVAGKSKEEATKLLEQAGLQVVALSNDNVTAQYPAAGDTVLKGDRVLLAGDSNAMPNIKGWSLGTVNGLAHLLGLQLTTDGKGFAAEQSIQEGSPLRKEDVLTVKLAPPLEAGTD</sequence>
<dbReference type="FunFam" id="3.40.710.10:FF:000026">
    <property type="entry name" value="Penicillin-binding protein 1"/>
    <property type="match status" value="1"/>
</dbReference>
<evidence type="ECO:0000256" key="1">
    <source>
        <dbReference type="ARBA" id="ARBA00004370"/>
    </source>
</evidence>
<dbReference type="Proteomes" id="UP001156102">
    <property type="component" value="Unassembled WGS sequence"/>
</dbReference>
<reference evidence="9" key="1">
    <citation type="submission" date="2022-07" db="EMBL/GenBank/DDBJ databases">
        <authorList>
            <person name="Li W.-J."/>
            <person name="Deng Q.-Q."/>
        </authorList>
    </citation>
    <scope>NUCLEOTIDE SEQUENCE</scope>
    <source>
        <strain evidence="9">SYSU M60031</strain>
    </source>
</reference>
<dbReference type="EC" id="3.4.16.4" evidence="4"/>
<keyword evidence="5 7" id="KW-0472">Membrane</keyword>
<evidence type="ECO:0000259" key="8">
    <source>
        <dbReference type="PROSITE" id="PS51178"/>
    </source>
</evidence>
<dbReference type="CDD" id="cd06575">
    <property type="entry name" value="PASTA_Pbp2x-like_2"/>
    <property type="match status" value="1"/>
</dbReference>
<dbReference type="SUPFAM" id="SSF56601">
    <property type="entry name" value="beta-lactamase/transpeptidase-like"/>
    <property type="match status" value="1"/>
</dbReference>
<dbReference type="GO" id="GO:0005886">
    <property type="term" value="C:plasma membrane"/>
    <property type="evidence" value="ECO:0007669"/>
    <property type="project" value="TreeGrafter"/>
</dbReference>
<evidence type="ECO:0000256" key="3">
    <source>
        <dbReference type="ARBA" id="ARBA00007171"/>
    </source>
</evidence>
<dbReference type="SUPFAM" id="SSF54184">
    <property type="entry name" value="Penicillin-binding protein 2x (pbp-2x), c-terminal domain"/>
    <property type="match status" value="2"/>
</dbReference>
<accession>A0AA41XB55</accession>
<dbReference type="InterPro" id="IPR005543">
    <property type="entry name" value="PASTA_dom"/>
</dbReference>
<evidence type="ECO:0000313" key="10">
    <source>
        <dbReference type="Proteomes" id="UP001156102"/>
    </source>
</evidence>
<dbReference type="SMART" id="SM00740">
    <property type="entry name" value="PASTA"/>
    <property type="match status" value="2"/>
</dbReference>
<evidence type="ECO:0000256" key="5">
    <source>
        <dbReference type="ARBA" id="ARBA00023136"/>
    </source>
</evidence>
<dbReference type="Gene3D" id="2.20.70.70">
    <property type="match status" value="1"/>
</dbReference>
<feature type="domain" description="PASTA" evidence="8">
    <location>
        <begin position="585"/>
        <end position="644"/>
    </location>
</feature>
<evidence type="ECO:0000256" key="2">
    <source>
        <dbReference type="ARBA" id="ARBA00004752"/>
    </source>
</evidence>
<evidence type="ECO:0000256" key="7">
    <source>
        <dbReference type="SAM" id="Phobius"/>
    </source>
</evidence>
<dbReference type="InterPro" id="IPR001460">
    <property type="entry name" value="PCN-bd_Tpept"/>
</dbReference>
<comment type="similarity">
    <text evidence="3">Belongs to the transpeptidase family.</text>
</comment>
<evidence type="ECO:0000256" key="6">
    <source>
        <dbReference type="ARBA" id="ARBA00034000"/>
    </source>
</evidence>
<dbReference type="GO" id="GO:0009002">
    <property type="term" value="F:serine-type D-Ala-D-Ala carboxypeptidase activity"/>
    <property type="evidence" value="ECO:0007669"/>
    <property type="project" value="UniProtKB-EC"/>
</dbReference>
<comment type="caution">
    <text evidence="9">The sequence shown here is derived from an EMBL/GenBank/DDBJ whole genome shotgun (WGS) entry which is preliminary data.</text>
</comment>
<comment type="catalytic activity">
    <reaction evidence="6">
        <text>Preferential cleavage: (Ac)2-L-Lys-D-Ala-|-D-Ala. Also transpeptidation of peptidyl-alanyl moieties that are N-acyl substituents of D-alanine.</text>
        <dbReference type="EC" id="3.4.16.4"/>
    </reaction>
</comment>
<gene>
    <name evidence="9" type="ORF">NK662_17145</name>
</gene>
<organism evidence="9 10">
    <name type="scientific">Ectobacillus ponti</name>
    <dbReference type="NCBI Taxonomy" id="2961894"/>
    <lineage>
        <taxon>Bacteria</taxon>
        <taxon>Bacillati</taxon>
        <taxon>Bacillota</taxon>
        <taxon>Bacilli</taxon>
        <taxon>Bacillales</taxon>
        <taxon>Bacillaceae</taxon>
        <taxon>Ectobacillus</taxon>
    </lineage>
</organism>
<dbReference type="InterPro" id="IPR036138">
    <property type="entry name" value="PBP_dimer_sf"/>
</dbReference>
<dbReference type="CDD" id="cd06576">
    <property type="entry name" value="PASTA_Pbp2x-like_1"/>
    <property type="match status" value="1"/>
</dbReference>
<dbReference type="SUPFAM" id="SSF56519">
    <property type="entry name" value="Penicillin binding protein dimerisation domain"/>
    <property type="match status" value="1"/>
</dbReference>
<dbReference type="AlphaFoldDB" id="A0AA41XB55"/>
<protein>
    <recommendedName>
        <fullName evidence="4">serine-type D-Ala-D-Ala carboxypeptidase</fullName>
        <ecNumber evidence="4">3.4.16.4</ecNumber>
    </recommendedName>
</protein>
<keyword evidence="7" id="KW-0812">Transmembrane</keyword>
<dbReference type="Gene3D" id="3.40.710.10">
    <property type="entry name" value="DD-peptidase/beta-lactamase superfamily"/>
    <property type="match status" value="1"/>
</dbReference>
<comment type="subcellular location">
    <subcellularLocation>
        <location evidence="1">Membrane</location>
    </subcellularLocation>
</comment>
<dbReference type="Pfam" id="PF00905">
    <property type="entry name" value="Transpeptidase"/>
    <property type="match status" value="1"/>
</dbReference>
<proteinExistence type="inferred from homology"/>
<dbReference type="EMBL" id="JANCLT010000010">
    <property type="protein sequence ID" value="MCP8970250.1"/>
    <property type="molecule type" value="Genomic_DNA"/>
</dbReference>
<dbReference type="InterPro" id="IPR012338">
    <property type="entry name" value="Beta-lactam/transpept-like"/>
</dbReference>
<dbReference type="Gene3D" id="3.30.10.20">
    <property type="match status" value="1"/>
</dbReference>
<dbReference type="Gene3D" id="3.30.70.2110">
    <property type="match status" value="1"/>
</dbReference>
<feature type="transmembrane region" description="Helical" evidence="7">
    <location>
        <begin position="12"/>
        <end position="30"/>
    </location>
</feature>
<dbReference type="GO" id="GO:0071555">
    <property type="term" value="P:cell wall organization"/>
    <property type="evidence" value="ECO:0007669"/>
    <property type="project" value="TreeGrafter"/>
</dbReference>
<dbReference type="InterPro" id="IPR005311">
    <property type="entry name" value="PBP_dimer"/>
</dbReference>